<sequence>MKKLLLVALIFVVLAGGFFIYLKSAPPLTTGDIEIGENHDSVVIELGNKGFRDLKVDSVQINNHAVPKDAKIQVGKSLKDFAAAVDEDPEAGEDAELKEIDEVSIPKGTNPGESSTKYSLKVSHDEDIHNVHIRYRYFGILFSETVVLN</sequence>
<feature type="region of interest" description="Disordered" evidence="1">
    <location>
        <begin position="87"/>
        <end position="117"/>
    </location>
</feature>
<comment type="caution">
    <text evidence="2">The sequence shown here is derived from an EMBL/GenBank/DDBJ whole genome shotgun (WGS) entry which is preliminary data.</text>
</comment>
<name>A0ABW0RA08_9BACL</name>
<dbReference type="RefSeq" id="WP_342469028.1">
    <property type="nucleotide sequence ID" value="NZ_JBHSNQ010000049.1"/>
</dbReference>
<dbReference type="Proteomes" id="UP001595978">
    <property type="component" value="Unassembled WGS sequence"/>
</dbReference>
<evidence type="ECO:0000313" key="2">
    <source>
        <dbReference type="EMBL" id="MFC5541413.1"/>
    </source>
</evidence>
<protein>
    <submittedName>
        <fullName evidence="2">Uncharacterized protein</fullName>
    </submittedName>
</protein>
<evidence type="ECO:0000256" key="1">
    <source>
        <dbReference type="SAM" id="MobiDB-lite"/>
    </source>
</evidence>
<evidence type="ECO:0000313" key="3">
    <source>
        <dbReference type="Proteomes" id="UP001595978"/>
    </source>
</evidence>
<reference evidence="3" key="1">
    <citation type="journal article" date="2019" name="Int. J. Syst. Evol. Microbiol.">
        <title>The Global Catalogue of Microorganisms (GCM) 10K type strain sequencing project: providing services to taxonomists for standard genome sequencing and annotation.</title>
        <authorList>
            <consortium name="The Broad Institute Genomics Platform"/>
            <consortium name="The Broad Institute Genome Sequencing Center for Infectious Disease"/>
            <person name="Wu L."/>
            <person name="Ma J."/>
        </authorList>
    </citation>
    <scope>NUCLEOTIDE SEQUENCE [LARGE SCALE GENOMIC DNA]</scope>
    <source>
        <strain evidence="3">CCUG 56331</strain>
    </source>
</reference>
<dbReference type="EMBL" id="JBHSNQ010000049">
    <property type="protein sequence ID" value="MFC5541413.1"/>
    <property type="molecule type" value="Genomic_DNA"/>
</dbReference>
<keyword evidence="3" id="KW-1185">Reference proteome</keyword>
<gene>
    <name evidence="2" type="ORF">ACFPOH_06410</name>
</gene>
<accession>A0ABW0RA08</accession>
<organism evidence="2 3">
    <name type="scientific">Ureibacillus suwonensis</name>
    <dbReference type="NCBI Taxonomy" id="313007"/>
    <lineage>
        <taxon>Bacteria</taxon>
        <taxon>Bacillati</taxon>
        <taxon>Bacillota</taxon>
        <taxon>Bacilli</taxon>
        <taxon>Bacillales</taxon>
        <taxon>Caryophanaceae</taxon>
        <taxon>Ureibacillus</taxon>
    </lineage>
</organism>
<proteinExistence type="predicted"/>